<dbReference type="AlphaFoldDB" id="A0A0C4YVW9"/>
<name>A0A0C4YVW9_9BURK</name>
<gene>
    <name evidence="1" type="ORF">RR42_s3060</name>
</gene>
<evidence type="ECO:0000313" key="2">
    <source>
        <dbReference type="Proteomes" id="UP000031843"/>
    </source>
</evidence>
<reference evidence="1 2" key="1">
    <citation type="journal article" date="2015" name="Genome Announc.">
        <title>Complete Genome Sequence of Cupriavidus basilensis 4G11, Isolated from the Oak Ridge Field Research Center Site.</title>
        <authorList>
            <person name="Ray J."/>
            <person name="Waters R.J."/>
            <person name="Skerker J.M."/>
            <person name="Kuehl J.V."/>
            <person name="Price M.N."/>
            <person name="Huang J."/>
            <person name="Chakraborty R."/>
            <person name="Arkin A.P."/>
            <person name="Deutschbauer A."/>
        </authorList>
    </citation>
    <scope>NUCLEOTIDE SEQUENCE [LARGE SCALE GENOMIC DNA]</scope>
    <source>
        <strain evidence="1">4G11</strain>
    </source>
</reference>
<dbReference type="Proteomes" id="UP000031843">
    <property type="component" value="Chromosome secondary"/>
</dbReference>
<sequence>MKARLNEAIDEVANWQHSPLPRRCQAWCSQPATSRHGGTATGTVVVG</sequence>
<dbReference type="STRING" id="68895.RR42_s3060"/>
<dbReference type="KEGG" id="cbw:RR42_s3060"/>
<keyword evidence="2" id="KW-1185">Reference proteome</keyword>
<organism evidence="1 2">
    <name type="scientific">Cupriavidus basilensis</name>
    <dbReference type="NCBI Taxonomy" id="68895"/>
    <lineage>
        <taxon>Bacteria</taxon>
        <taxon>Pseudomonadati</taxon>
        <taxon>Pseudomonadota</taxon>
        <taxon>Betaproteobacteria</taxon>
        <taxon>Burkholderiales</taxon>
        <taxon>Burkholderiaceae</taxon>
        <taxon>Cupriavidus</taxon>
    </lineage>
</organism>
<accession>A0A0C4YVW9</accession>
<dbReference type="EMBL" id="CP010537">
    <property type="protein sequence ID" value="AJG24641.1"/>
    <property type="molecule type" value="Genomic_DNA"/>
</dbReference>
<protein>
    <submittedName>
        <fullName evidence="1">Uncharacterized protein</fullName>
    </submittedName>
</protein>
<proteinExistence type="predicted"/>
<evidence type="ECO:0000313" key="1">
    <source>
        <dbReference type="EMBL" id="AJG24641.1"/>
    </source>
</evidence>